<evidence type="ECO:0000256" key="1">
    <source>
        <dbReference type="RuleBase" id="RU366025"/>
    </source>
</evidence>
<sequence length="881" mass="98937">MNAQSSPKTYLFDRITIKEGQQSPKDFDGEEASVVLDSKAIYINKSKWCIKGKDIEKMDVQGNYLLVISTTKGKTYDFEQFLGDEASWHEFRKKLEKVHSRKIDATKDSFSNFMKSSSKLGLGSPHRQRFASTKVVTATKSAPRRPQAVFGRARQRALPSVPWDTEEATEQASTFDFPTPSSPLKRPVEFSDDESEKQLVRKAASTKRPVEFSDDESEEPLIQKAKPVKRSVDLSDDESEKQSVRKAASVKRPAFSDDEETDEQPVRKALRRKKRLVIEDGPSDDEGEIEMDQPITTPQANRVVSPRPSTRSLSPQRPNDEIDKNQTTLSGFFKISKTKAVEKDHVSSVKRELELTPRKSTVKLVSTPTRVGKSSSGSIQKTSFQQKGWLSPSNNSSRERTMERFGILSGRAKQDETDFQPKDRSKTLSYSTTYGSSSGSFVFNKDADRKRLERYGACQGTPQLPMALSSPTSKNASPGRGLFFKKVSRSPVARHAISDLTKTQSEPDLRFNQYSGLRNLGNTCYMNSCLQMMCTLPDLIKSLRKKGGALTKSLTDIAEELQDDRVRAVDPRAVKEAMDAKTDKFLGYEQRDAHEFLSDLIDNIHEEVQAEQPKQVQANQHEGSPMDDFLLTARVCLTCASCGYSRSKEETYRHLSVDIVGNKEGDVDAKATVEKGLEKFFEEEIREITCEKCEDGTHATQTMHMVHRPKSLVLHLKRFIFVEVPIVNSTSNDENKSPNSPPKGRHVPMQYVFQKNKEQVHLSESLSLSPFLMKFPDDAPAPATSTEPKHEYRLQSIIHHIGSRASSGHYLADAIRPAKSVPVDLKENITDGAAVAKDDAEKHTWVTFDDTSSCITSLDKMLSNPNKERTAYILLYSLDES</sequence>
<feature type="domain" description="USP" evidence="3">
    <location>
        <begin position="515"/>
        <end position="879"/>
    </location>
</feature>
<dbReference type="InterPro" id="IPR050164">
    <property type="entry name" value="Peptidase_C19"/>
</dbReference>
<comment type="catalytic activity">
    <reaction evidence="1">
        <text>Thiol-dependent hydrolysis of ester, thioester, amide, peptide and isopeptide bonds formed by the C-terminal Gly of ubiquitin (a 76-residue protein attached to proteins as an intracellular targeting signal).</text>
        <dbReference type="EC" id="3.4.19.12"/>
    </reaction>
</comment>
<dbReference type="InterPro" id="IPR001394">
    <property type="entry name" value="Peptidase_C19_UCH"/>
</dbReference>
<dbReference type="PROSITE" id="PS00973">
    <property type="entry name" value="USP_2"/>
    <property type="match status" value="1"/>
</dbReference>
<feature type="compositionally biased region" description="Acidic residues" evidence="2">
    <location>
        <begin position="281"/>
        <end position="291"/>
    </location>
</feature>
<dbReference type="Pfam" id="PF00443">
    <property type="entry name" value="UCH"/>
    <property type="match status" value="1"/>
</dbReference>
<dbReference type="GO" id="GO:0005634">
    <property type="term" value="C:nucleus"/>
    <property type="evidence" value="ECO:0007669"/>
    <property type="project" value="TreeGrafter"/>
</dbReference>
<dbReference type="PROSITE" id="PS50235">
    <property type="entry name" value="USP_3"/>
    <property type="match status" value="1"/>
</dbReference>
<dbReference type="Gene3D" id="3.90.70.10">
    <property type="entry name" value="Cysteine proteinases"/>
    <property type="match status" value="1"/>
</dbReference>
<feature type="region of interest" description="Disordered" evidence="2">
    <location>
        <begin position="134"/>
        <end position="328"/>
    </location>
</feature>
<dbReference type="GO" id="GO:0006508">
    <property type="term" value="P:proteolysis"/>
    <property type="evidence" value="ECO:0007669"/>
    <property type="project" value="UniProtKB-KW"/>
</dbReference>
<dbReference type="GO" id="GO:0016579">
    <property type="term" value="P:protein deubiquitination"/>
    <property type="evidence" value="ECO:0007669"/>
    <property type="project" value="InterPro"/>
</dbReference>
<protein>
    <recommendedName>
        <fullName evidence="1">Ubiquitin carboxyl-terminal hydrolase</fullName>
        <ecNumber evidence="1">3.4.19.12</ecNumber>
    </recommendedName>
</protein>
<dbReference type="SUPFAM" id="SSF54001">
    <property type="entry name" value="Cysteine proteinases"/>
    <property type="match status" value="1"/>
</dbReference>
<dbReference type="InParanoid" id="A0A1Z5JQD9"/>
<dbReference type="InterPro" id="IPR038765">
    <property type="entry name" value="Papain-like_cys_pep_sf"/>
</dbReference>
<organism evidence="4 5">
    <name type="scientific">Fistulifera solaris</name>
    <name type="common">Oleaginous diatom</name>
    <dbReference type="NCBI Taxonomy" id="1519565"/>
    <lineage>
        <taxon>Eukaryota</taxon>
        <taxon>Sar</taxon>
        <taxon>Stramenopiles</taxon>
        <taxon>Ochrophyta</taxon>
        <taxon>Bacillariophyta</taxon>
        <taxon>Bacillariophyceae</taxon>
        <taxon>Bacillariophycidae</taxon>
        <taxon>Naviculales</taxon>
        <taxon>Naviculaceae</taxon>
        <taxon>Fistulifera</taxon>
    </lineage>
</organism>
<keyword evidence="5" id="KW-1185">Reference proteome</keyword>
<keyword evidence="1" id="KW-0788">Thiol protease</keyword>
<evidence type="ECO:0000313" key="4">
    <source>
        <dbReference type="EMBL" id="GAX16224.1"/>
    </source>
</evidence>
<evidence type="ECO:0000256" key="2">
    <source>
        <dbReference type="SAM" id="MobiDB-lite"/>
    </source>
</evidence>
<evidence type="ECO:0000313" key="5">
    <source>
        <dbReference type="Proteomes" id="UP000198406"/>
    </source>
</evidence>
<dbReference type="InterPro" id="IPR018200">
    <property type="entry name" value="USP_CS"/>
</dbReference>
<feature type="compositionally biased region" description="Polar residues" evidence="2">
    <location>
        <begin position="294"/>
        <end position="317"/>
    </location>
</feature>
<dbReference type="GO" id="GO:0005829">
    <property type="term" value="C:cytosol"/>
    <property type="evidence" value="ECO:0007669"/>
    <property type="project" value="TreeGrafter"/>
</dbReference>
<dbReference type="EMBL" id="BDSP01000102">
    <property type="protein sequence ID" value="GAX16224.1"/>
    <property type="molecule type" value="Genomic_DNA"/>
</dbReference>
<dbReference type="InterPro" id="IPR028889">
    <property type="entry name" value="USP"/>
</dbReference>
<reference evidence="4 5" key="1">
    <citation type="journal article" date="2015" name="Plant Cell">
        <title>Oil accumulation by the oleaginous diatom Fistulifera solaris as revealed by the genome and transcriptome.</title>
        <authorList>
            <person name="Tanaka T."/>
            <person name="Maeda Y."/>
            <person name="Veluchamy A."/>
            <person name="Tanaka M."/>
            <person name="Abida H."/>
            <person name="Marechal E."/>
            <person name="Bowler C."/>
            <person name="Muto M."/>
            <person name="Sunaga Y."/>
            <person name="Tanaka M."/>
            <person name="Yoshino T."/>
            <person name="Taniguchi T."/>
            <person name="Fukuda Y."/>
            <person name="Nemoto M."/>
            <person name="Matsumoto M."/>
            <person name="Wong P.S."/>
            <person name="Aburatani S."/>
            <person name="Fujibuchi W."/>
        </authorList>
    </citation>
    <scope>NUCLEOTIDE SEQUENCE [LARGE SCALE GENOMIC DNA]</scope>
    <source>
        <strain evidence="4 5">JPCC DA0580</strain>
    </source>
</reference>
<evidence type="ECO:0000259" key="3">
    <source>
        <dbReference type="PROSITE" id="PS50235"/>
    </source>
</evidence>
<dbReference type="CDD" id="cd02257">
    <property type="entry name" value="Peptidase_C19"/>
    <property type="match status" value="1"/>
</dbReference>
<comment type="similarity">
    <text evidence="1">Belongs to the peptidase C19 family.</text>
</comment>
<dbReference type="EC" id="3.4.19.12" evidence="1"/>
<dbReference type="PROSITE" id="PS00972">
    <property type="entry name" value="USP_1"/>
    <property type="match status" value="1"/>
</dbReference>
<gene>
    <name evidence="4" type="ORF">FisN_3Hh294</name>
</gene>
<feature type="compositionally biased region" description="Polar residues" evidence="2">
    <location>
        <begin position="364"/>
        <end position="396"/>
    </location>
</feature>
<feature type="compositionally biased region" description="Basic and acidic residues" evidence="2">
    <location>
        <begin position="412"/>
        <end position="426"/>
    </location>
</feature>
<dbReference type="GO" id="GO:0004843">
    <property type="term" value="F:cysteine-type deubiquitinase activity"/>
    <property type="evidence" value="ECO:0007669"/>
    <property type="project" value="UniProtKB-UniRule"/>
</dbReference>
<dbReference type="PANTHER" id="PTHR24006">
    <property type="entry name" value="UBIQUITIN CARBOXYL-TERMINAL HYDROLASE"/>
    <property type="match status" value="1"/>
</dbReference>
<dbReference type="AlphaFoldDB" id="A0A1Z5JQD9"/>
<feature type="region of interest" description="Disordered" evidence="2">
    <location>
        <begin position="364"/>
        <end position="431"/>
    </location>
</feature>
<keyword evidence="1 4" id="KW-0378">Hydrolase</keyword>
<comment type="caution">
    <text evidence="4">The sequence shown here is derived from an EMBL/GenBank/DDBJ whole genome shotgun (WGS) entry which is preliminary data.</text>
</comment>
<keyword evidence="1" id="KW-0645">Protease</keyword>
<name>A0A1Z5JQD9_FISSO</name>
<dbReference type="Proteomes" id="UP000198406">
    <property type="component" value="Unassembled WGS sequence"/>
</dbReference>
<keyword evidence="1" id="KW-0833">Ubl conjugation pathway</keyword>
<dbReference type="OrthoDB" id="289038at2759"/>
<proteinExistence type="inferred from homology"/>
<accession>A0A1Z5JQD9</accession>